<dbReference type="AlphaFoldDB" id="K5WFR7"/>
<dbReference type="InParanoid" id="K5WFR7"/>
<dbReference type="eggNOG" id="ENOG502SK3Y">
    <property type="taxonomic scope" value="Eukaryota"/>
</dbReference>
<dbReference type="OrthoDB" id="3221862at2759"/>
<dbReference type="HOGENOM" id="CLU_090397_0_0_1"/>
<sequence>AIMFQSPTAQVYTVLPPSRETLSEVLAYVFIGHAKPTVEDFKKTPMLVRKRKIREALEWLKLNHIDYVDLKISETNLNIYPDEGLPVVVEHCPFDGSINPLATSLAGEEALDSMDGCRFAVHGLTGHEYSELSLQALKAKALHHLHEGGSVLGVGHGEQPESIFANPQLYPQMFPCLFPFGYGGLGNSRMEIQISDATHKRWLMNYYDKRFQTDLYFPMIAFNHEQIKRATTNSFLYSKQNKFPDVAR</sequence>
<dbReference type="KEGG" id="abp:AGABI1DRAFT48645"/>
<organism evidence="2 3">
    <name type="scientific">Agaricus bisporus var. burnettii (strain JB137-S8 / ATCC MYA-4627 / FGSC 10392)</name>
    <name type="common">White button mushroom</name>
    <dbReference type="NCBI Taxonomy" id="597362"/>
    <lineage>
        <taxon>Eukaryota</taxon>
        <taxon>Fungi</taxon>
        <taxon>Dikarya</taxon>
        <taxon>Basidiomycota</taxon>
        <taxon>Agaricomycotina</taxon>
        <taxon>Agaricomycetes</taxon>
        <taxon>Agaricomycetidae</taxon>
        <taxon>Agaricales</taxon>
        <taxon>Agaricineae</taxon>
        <taxon>Agaricaceae</taxon>
        <taxon>Agaricus</taxon>
    </lineage>
</organism>
<evidence type="ECO:0000259" key="1">
    <source>
        <dbReference type="Pfam" id="PF20209"/>
    </source>
</evidence>
<dbReference type="OMA" id="NMIAFEN"/>
<dbReference type="RefSeq" id="XP_007335288.1">
    <property type="nucleotide sequence ID" value="XM_007335226.1"/>
</dbReference>
<evidence type="ECO:0000313" key="3">
    <source>
        <dbReference type="Proteomes" id="UP000008493"/>
    </source>
</evidence>
<gene>
    <name evidence="2" type="ORF">AGABI1DRAFT_48645</name>
</gene>
<dbReference type="Proteomes" id="UP000008493">
    <property type="component" value="Unassembled WGS sequence"/>
</dbReference>
<dbReference type="InterPro" id="IPR046700">
    <property type="entry name" value="DUF6570"/>
</dbReference>
<accession>K5WFR7</accession>
<name>K5WFR7_AGABU</name>
<feature type="domain" description="DUF6570" evidence="1">
    <location>
        <begin position="1"/>
        <end position="78"/>
    </location>
</feature>
<reference evidence="3" key="1">
    <citation type="journal article" date="2012" name="Proc. Natl. Acad. Sci. U.S.A.">
        <title>Genome sequence of the button mushroom Agaricus bisporus reveals mechanisms governing adaptation to a humic-rich ecological niche.</title>
        <authorList>
            <person name="Morin E."/>
            <person name="Kohler A."/>
            <person name="Baker A.R."/>
            <person name="Foulongne-Oriol M."/>
            <person name="Lombard V."/>
            <person name="Nagy L.G."/>
            <person name="Ohm R.A."/>
            <person name="Patyshakuliyeva A."/>
            <person name="Brun A."/>
            <person name="Aerts A.L."/>
            <person name="Bailey A.M."/>
            <person name="Billette C."/>
            <person name="Coutinho P.M."/>
            <person name="Deakin G."/>
            <person name="Doddapaneni H."/>
            <person name="Floudas D."/>
            <person name="Grimwood J."/>
            <person name="Hilden K."/>
            <person name="Kuees U."/>
            <person name="LaButti K.M."/>
            <person name="Lapidus A."/>
            <person name="Lindquist E.A."/>
            <person name="Lucas S.M."/>
            <person name="Murat C."/>
            <person name="Riley R.W."/>
            <person name="Salamov A.A."/>
            <person name="Schmutz J."/>
            <person name="Subramanian V."/>
            <person name="Woesten H.A.B."/>
            <person name="Xu J."/>
            <person name="Eastwood D.C."/>
            <person name="Foster G.D."/>
            <person name="Sonnenberg A.S."/>
            <person name="Cullen D."/>
            <person name="de Vries R.P."/>
            <person name="Lundell T."/>
            <person name="Hibbett D.S."/>
            <person name="Henrissat B."/>
            <person name="Burton K.S."/>
            <person name="Kerrigan R.W."/>
            <person name="Challen M.P."/>
            <person name="Grigoriev I.V."/>
            <person name="Martin F."/>
        </authorList>
    </citation>
    <scope>NUCLEOTIDE SEQUENCE [LARGE SCALE GENOMIC DNA]</scope>
    <source>
        <strain evidence="3">JB137-S8 / ATCC MYA-4627 / FGSC 10392</strain>
    </source>
</reference>
<dbReference type="Pfam" id="PF20209">
    <property type="entry name" value="DUF6570"/>
    <property type="match status" value="1"/>
</dbReference>
<evidence type="ECO:0000313" key="2">
    <source>
        <dbReference type="EMBL" id="EKM74071.1"/>
    </source>
</evidence>
<dbReference type="GeneID" id="18829828"/>
<dbReference type="EMBL" id="JH971686">
    <property type="protein sequence ID" value="EKM74071.1"/>
    <property type="molecule type" value="Genomic_DNA"/>
</dbReference>
<proteinExistence type="predicted"/>
<feature type="non-terminal residue" evidence="2">
    <location>
        <position position="1"/>
    </location>
</feature>
<keyword evidence="3" id="KW-1185">Reference proteome</keyword>
<protein>
    <recommendedName>
        <fullName evidence="1">DUF6570 domain-containing protein</fullName>
    </recommendedName>
</protein>